<dbReference type="AlphaFoldDB" id="A0A1F6G4T6"/>
<dbReference type="InterPro" id="IPR029787">
    <property type="entry name" value="Nucleotide_cyclase"/>
</dbReference>
<evidence type="ECO:0000313" key="6">
    <source>
        <dbReference type="Proteomes" id="UP000178449"/>
    </source>
</evidence>
<protein>
    <recommendedName>
        <fullName evidence="7">Response regulatory domain-containing protein</fullName>
    </recommendedName>
</protein>
<dbReference type="InterPro" id="IPR000160">
    <property type="entry name" value="GGDEF_dom"/>
</dbReference>
<dbReference type="GO" id="GO:0000160">
    <property type="term" value="P:phosphorelay signal transduction system"/>
    <property type="evidence" value="ECO:0007669"/>
    <property type="project" value="InterPro"/>
</dbReference>
<name>A0A1F6G4T6_9PROT</name>
<keyword evidence="1 2" id="KW-0597">Phosphoprotein</keyword>
<comment type="caution">
    <text evidence="5">The sequence shown here is derived from an EMBL/GenBank/DDBJ whole genome shotgun (WGS) entry which is preliminary data.</text>
</comment>
<dbReference type="InterPro" id="IPR043128">
    <property type="entry name" value="Rev_trsase/Diguanyl_cyclase"/>
</dbReference>
<feature type="domain" description="GGDEF" evidence="4">
    <location>
        <begin position="169"/>
        <end position="286"/>
    </location>
</feature>
<evidence type="ECO:0000259" key="4">
    <source>
        <dbReference type="PROSITE" id="PS50887"/>
    </source>
</evidence>
<dbReference type="Pfam" id="PF00990">
    <property type="entry name" value="GGDEF"/>
    <property type="match status" value="1"/>
</dbReference>
<dbReference type="SMART" id="SM00448">
    <property type="entry name" value="REC"/>
    <property type="match status" value="1"/>
</dbReference>
<feature type="modified residue" description="4-aspartylphosphate" evidence="2">
    <location>
        <position position="63"/>
    </location>
</feature>
<dbReference type="PANTHER" id="PTHR44591">
    <property type="entry name" value="STRESS RESPONSE REGULATOR PROTEIN 1"/>
    <property type="match status" value="1"/>
</dbReference>
<dbReference type="PROSITE" id="PS50110">
    <property type="entry name" value="RESPONSE_REGULATORY"/>
    <property type="match status" value="1"/>
</dbReference>
<dbReference type="CDD" id="cd17574">
    <property type="entry name" value="REC_OmpR"/>
    <property type="match status" value="1"/>
</dbReference>
<sequence>MFLQSTLEIMMAGRILIVDDEPALRRSILRLLKPFGYQIFQAGNGIEALTLLAGIQPDLIILDTLMPEMDGLRTCAQIRKSEPWSGPYIIFLSGSGQLEDQVAGLLAGADVYLTKPFDSEQLVFEVKKGLATLAHENLLNSGSSASHFHPRSFQRRYHQEVSRALQDGSELMILILQIEGFEQLVSSKGSKAAEQVQKAAEGVIKKALLHTDLGSRFAPGEFMLMMPGATASGVMGFAEEIRVQAAHSAPVENPIKFNHALFTGRHEGKHPFEWVLRTVDLAEQRS</sequence>
<dbReference type="PROSITE" id="PS50887">
    <property type="entry name" value="GGDEF"/>
    <property type="match status" value="1"/>
</dbReference>
<reference evidence="5 6" key="1">
    <citation type="journal article" date="2016" name="Nat. Commun.">
        <title>Thousands of microbial genomes shed light on interconnected biogeochemical processes in an aquifer system.</title>
        <authorList>
            <person name="Anantharaman K."/>
            <person name="Brown C.T."/>
            <person name="Hug L.A."/>
            <person name="Sharon I."/>
            <person name="Castelle C.J."/>
            <person name="Probst A.J."/>
            <person name="Thomas B.C."/>
            <person name="Singh A."/>
            <person name="Wilkins M.J."/>
            <person name="Karaoz U."/>
            <person name="Brodie E.L."/>
            <person name="Williams K.H."/>
            <person name="Hubbard S.S."/>
            <person name="Banfield J.F."/>
        </authorList>
    </citation>
    <scope>NUCLEOTIDE SEQUENCE [LARGE SCALE GENOMIC DNA]</scope>
</reference>
<gene>
    <name evidence="5" type="ORF">A2527_14470</name>
</gene>
<proteinExistence type="predicted"/>
<evidence type="ECO:0008006" key="7">
    <source>
        <dbReference type="Google" id="ProtNLM"/>
    </source>
</evidence>
<dbReference type="EMBL" id="MFNE01000053">
    <property type="protein sequence ID" value="OGG93124.1"/>
    <property type="molecule type" value="Genomic_DNA"/>
</dbReference>
<dbReference type="SUPFAM" id="SSF55073">
    <property type="entry name" value="Nucleotide cyclase"/>
    <property type="match status" value="1"/>
</dbReference>
<evidence type="ECO:0000259" key="3">
    <source>
        <dbReference type="PROSITE" id="PS50110"/>
    </source>
</evidence>
<dbReference type="InterPro" id="IPR011006">
    <property type="entry name" value="CheY-like_superfamily"/>
</dbReference>
<evidence type="ECO:0000256" key="2">
    <source>
        <dbReference type="PROSITE-ProRule" id="PRU00169"/>
    </source>
</evidence>
<dbReference type="Gene3D" id="3.30.70.270">
    <property type="match status" value="1"/>
</dbReference>
<dbReference type="Pfam" id="PF00072">
    <property type="entry name" value="Response_reg"/>
    <property type="match status" value="1"/>
</dbReference>
<dbReference type="InterPro" id="IPR050595">
    <property type="entry name" value="Bact_response_regulator"/>
</dbReference>
<dbReference type="STRING" id="1817772.A2527_14470"/>
<dbReference type="SUPFAM" id="SSF52172">
    <property type="entry name" value="CheY-like"/>
    <property type="match status" value="1"/>
</dbReference>
<feature type="domain" description="Response regulatory" evidence="3">
    <location>
        <begin position="14"/>
        <end position="130"/>
    </location>
</feature>
<dbReference type="PANTHER" id="PTHR44591:SF3">
    <property type="entry name" value="RESPONSE REGULATORY DOMAIN-CONTAINING PROTEIN"/>
    <property type="match status" value="1"/>
</dbReference>
<evidence type="ECO:0000256" key="1">
    <source>
        <dbReference type="ARBA" id="ARBA00022553"/>
    </source>
</evidence>
<dbReference type="Gene3D" id="3.40.50.2300">
    <property type="match status" value="1"/>
</dbReference>
<dbReference type="Proteomes" id="UP000178449">
    <property type="component" value="Unassembled WGS sequence"/>
</dbReference>
<dbReference type="InterPro" id="IPR001789">
    <property type="entry name" value="Sig_transdc_resp-reg_receiver"/>
</dbReference>
<organism evidence="5 6">
    <name type="scientific">Candidatus Lambdaproteobacteria bacterium RIFOXYD2_FULL_50_16</name>
    <dbReference type="NCBI Taxonomy" id="1817772"/>
    <lineage>
        <taxon>Bacteria</taxon>
        <taxon>Pseudomonadati</taxon>
        <taxon>Pseudomonadota</taxon>
        <taxon>Candidatus Lambdaproteobacteria</taxon>
    </lineage>
</organism>
<accession>A0A1F6G4T6</accession>
<evidence type="ECO:0000313" key="5">
    <source>
        <dbReference type="EMBL" id="OGG93124.1"/>
    </source>
</evidence>